<keyword evidence="3" id="KW-0614">Plasmid</keyword>
<geneLocation type="plasmid" evidence="3 4">
    <name>unnamed1</name>
</geneLocation>
<evidence type="ECO:0000313" key="4">
    <source>
        <dbReference type="Proteomes" id="UP001239426"/>
    </source>
</evidence>
<feature type="domain" description="MmeI-like target recognition" evidence="1">
    <location>
        <begin position="3"/>
        <end position="207"/>
    </location>
</feature>
<protein>
    <submittedName>
        <fullName evidence="3">Uncharacterized protein</fullName>
    </submittedName>
</protein>
<reference evidence="3" key="1">
    <citation type="submission" date="2023-05" db="EMBL/GenBank/DDBJ databases">
        <title>Aeromonas salmonicida 57, complete genome.</title>
        <authorList>
            <person name="Shao L."/>
        </authorList>
    </citation>
    <scope>NUCLEOTIDE SEQUENCE</scope>
    <source>
        <strain evidence="3">57</strain>
        <plasmid evidence="3">unnamed1</plasmid>
    </source>
</reference>
<dbReference type="InterPro" id="IPR046820">
    <property type="entry name" value="MmeI_TRD"/>
</dbReference>
<dbReference type="AlphaFoldDB" id="A0AAX3VZP5"/>
<organism evidence="3 4">
    <name type="scientific">Aeromonas salmonicida</name>
    <dbReference type="NCBI Taxonomy" id="645"/>
    <lineage>
        <taxon>Bacteria</taxon>
        <taxon>Pseudomonadati</taxon>
        <taxon>Pseudomonadota</taxon>
        <taxon>Gammaproteobacteria</taxon>
        <taxon>Aeromonadales</taxon>
        <taxon>Aeromonadaceae</taxon>
        <taxon>Aeromonas</taxon>
    </lineage>
</organism>
<proteinExistence type="predicted"/>
<name>A0AAX3VZP5_AERSA</name>
<evidence type="ECO:0000259" key="1">
    <source>
        <dbReference type="Pfam" id="PF20466"/>
    </source>
</evidence>
<evidence type="ECO:0000259" key="2">
    <source>
        <dbReference type="Pfam" id="PF20467"/>
    </source>
</evidence>
<accession>A0AAX3VZP5</accession>
<dbReference type="EMBL" id="CP124842">
    <property type="protein sequence ID" value="WHF39117.1"/>
    <property type="molecule type" value="Genomic_DNA"/>
</dbReference>
<dbReference type="Proteomes" id="UP001239426">
    <property type="component" value="Plasmid unnamed1"/>
</dbReference>
<dbReference type="Pfam" id="PF20466">
    <property type="entry name" value="MmeI_TRD"/>
    <property type="match status" value="1"/>
</dbReference>
<evidence type="ECO:0000313" key="3">
    <source>
        <dbReference type="EMBL" id="WHF39117.1"/>
    </source>
</evidence>
<gene>
    <name evidence="3" type="ORF">QLQ87_22725</name>
</gene>
<sequence length="290" mass="33180">MEGSNIAVTAQKKPLTSDIPPLFFGNKPTDGGNFLMTRDERDELLRIEPQAERWIRRILGADEFLNAKERWCLWLLDASEDELLAMPAVMKRISAIRQLRLKAGHPAALKMAEKPHVFMQVSQPTSGDYILVPRVSSERRPYIPMGFLNADVISSDRNFILPNGTLYQFGILSSMIHNDWMRLVAMRMKSDYSYGNKVVYNTFPWPTVTANQRKEIERLAEEVELVREDYPGKTLAELYDPDIMPAGLLEAHQALDRAVDRLYRDRPFKDAAERVSHLLGLYEKLTAATL</sequence>
<dbReference type="InterPro" id="IPR046818">
    <property type="entry name" value="MmeI_C"/>
</dbReference>
<feature type="domain" description="MmeI-like C-terminal" evidence="2">
    <location>
        <begin position="210"/>
        <end position="287"/>
    </location>
</feature>
<dbReference type="Pfam" id="PF20467">
    <property type="entry name" value="MmeI_C"/>
    <property type="match status" value="1"/>
</dbReference>